<dbReference type="Pfam" id="PF00008">
    <property type="entry name" value="EGF"/>
    <property type="match status" value="2"/>
</dbReference>
<keyword evidence="14" id="KW-1185">Reference proteome</keyword>
<feature type="domain" description="EGF-like" evidence="11">
    <location>
        <begin position="144"/>
        <end position="180"/>
    </location>
</feature>
<feature type="disulfide bond" evidence="8">
    <location>
        <begin position="202"/>
        <end position="219"/>
    </location>
</feature>
<reference evidence="13" key="1">
    <citation type="journal article" date="2021" name="Genome Biol. Evol.">
        <title>A High-Quality Reference Genome for a Parasitic Bivalve with Doubly Uniparental Inheritance (Bivalvia: Unionida).</title>
        <authorList>
            <person name="Smith C.H."/>
        </authorList>
    </citation>
    <scope>NUCLEOTIDE SEQUENCE</scope>
    <source>
        <strain evidence="13">CHS0354</strain>
    </source>
</reference>
<dbReference type="SUPFAM" id="SSF57196">
    <property type="entry name" value="EGF/Laminin"/>
    <property type="match status" value="4"/>
</dbReference>
<evidence type="ECO:0000313" key="13">
    <source>
        <dbReference type="EMBL" id="KAK3579450.1"/>
    </source>
</evidence>
<comment type="function">
    <text evidence="10">Putative Notch ligand involved in the mediation of Notch signaling.</text>
</comment>
<dbReference type="InterPro" id="IPR051022">
    <property type="entry name" value="Notch_Cell-Fate_Det"/>
</dbReference>
<evidence type="ECO:0000313" key="14">
    <source>
        <dbReference type="Proteomes" id="UP001195483"/>
    </source>
</evidence>
<feature type="disulfide bond" evidence="9">
    <location>
        <begin position="90"/>
        <end position="99"/>
    </location>
</feature>
<dbReference type="EMBL" id="JAEAOA010001694">
    <property type="protein sequence ID" value="KAK3579450.1"/>
    <property type="molecule type" value="Genomic_DNA"/>
</dbReference>
<evidence type="ECO:0000259" key="12">
    <source>
        <dbReference type="PROSITE" id="PS51051"/>
    </source>
</evidence>
<feature type="disulfide bond" evidence="8">
    <location>
        <begin position="428"/>
        <end position="437"/>
    </location>
</feature>
<dbReference type="CDD" id="cd00054">
    <property type="entry name" value="EGF_CA"/>
    <property type="match status" value="2"/>
</dbReference>
<organism evidence="13 14">
    <name type="scientific">Potamilus streckersoni</name>
    <dbReference type="NCBI Taxonomy" id="2493646"/>
    <lineage>
        <taxon>Eukaryota</taxon>
        <taxon>Metazoa</taxon>
        <taxon>Spiralia</taxon>
        <taxon>Lophotrochozoa</taxon>
        <taxon>Mollusca</taxon>
        <taxon>Bivalvia</taxon>
        <taxon>Autobranchia</taxon>
        <taxon>Heteroconchia</taxon>
        <taxon>Palaeoheterodonta</taxon>
        <taxon>Unionida</taxon>
        <taxon>Unionoidea</taxon>
        <taxon>Unionidae</taxon>
        <taxon>Ambleminae</taxon>
        <taxon>Lampsilini</taxon>
        <taxon>Potamilus</taxon>
    </lineage>
</organism>
<dbReference type="Proteomes" id="UP001195483">
    <property type="component" value="Unassembled WGS sequence"/>
</dbReference>
<keyword evidence="6 8" id="KW-1015">Disulfide bond</keyword>
<keyword evidence="3 10" id="KW-0732">Signal</keyword>
<proteinExistence type="predicted"/>
<comment type="subcellular location">
    <subcellularLocation>
        <location evidence="10">Membrane</location>
        <topology evidence="10">Single-pass type I membrane protein</topology>
    </subcellularLocation>
</comment>
<dbReference type="InterPro" id="IPR009030">
    <property type="entry name" value="Growth_fac_rcpt_cys_sf"/>
</dbReference>
<comment type="caution">
    <text evidence="13">The sequence shown here is derived from an EMBL/GenBank/DDBJ whole genome shotgun (WGS) entry which is preliminary data.</text>
</comment>
<keyword evidence="10" id="KW-1133">Transmembrane helix</keyword>
<dbReference type="Gene3D" id="2.10.25.10">
    <property type="entry name" value="Laminin"/>
    <property type="match status" value="4"/>
</dbReference>
<dbReference type="InterPro" id="IPR001774">
    <property type="entry name" value="DSL"/>
</dbReference>
<feature type="disulfide bond" evidence="8">
    <location>
        <begin position="359"/>
        <end position="368"/>
    </location>
</feature>
<dbReference type="InterPro" id="IPR000742">
    <property type="entry name" value="EGF"/>
</dbReference>
<name>A0AAE0VJX3_9BIVA</name>
<dbReference type="FunFam" id="2.10.25.10:FF:000123">
    <property type="entry name" value="Crumbs homolog 1 (Drosophila)"/>
    <property type="match status" value="1"/>
</dbReference>
<keyword evidence="5" id="KW-0221">Differentiation</keyword>
<evidence type="ECO:0000256" key="10">
    <source>
        <dbReference type="RuleBase" id="RU280815"/>
    </source>
</evidence>
<feature type="domain" description="EGF-like" evidence="11">
    <location>
        <begin position="402"/>
        <end position="438"/>
    </location>
</feature>
<accession>A0AAE0VJX3</accession>
<dbReference type="InterPro" id="IPR001881">
    <property type="entry name" value="EGF-like_Ca-bd_dom"/>
</dbReference>
<feature type="domain" description="DSL" evidence="12">
    <location>
        <begin position="53"/>
        <end position="99"/>
    </location>
</feature>
<dbReference type="AlphaFoldDB" id="A0AAE0VJX3"/>
<evidence type="ECO:0000256" key="6">
    <source>
        <dbReference type="ARBA" id="ARBA00023157"/>
    </source>
</evidence>
<dbReference type="GO" id="GO:0007154">
    <property type="term" value="P:cell communication"/>
    <property type="evidence" value="ECO:0007669"/>
    <property type="project" value="InterPro"/>
</dbReference>
<evidence type="ECO:0000256" key="1">
    <source>
        <dbReference type="ARBA" id="ARBA00022473"/>
    </source>
</evidence>
<dbReference type="PROSITE" id="PS00010">
    <property type="entry name" value="ASX_HYDROXYL"/>
    <property type="match status" value="2"/>
</dbReference>
<dbReference type="SUPFAM" id="SSF57184">
    <property type="entry name" value="Growth factor receptor domain"/>
    <property type="match status" value="1"/>
</dbReference>
<evidence type="ECO:0000256" key="9">
    <source>
        <dbReference type="PROSITE-ProRule" id="PRU00377"/>
    </source>
</evidence>
<dbReference type="GO" id="GO:0030154">
    <property type="term" value="P:cell differentiation"/>
    <property type="evidence" value="ECO:0007669"/>
    <property type="project" value="UniProtKB-KW"/>
</dbReference>
<feature type="disulfide bond" evidence="9">
    <location>
        <begin position="55"/>
        <end position="64"/>
    </location>
</feature>
<evidence type="ECO:0000256" key="4">
    <source>
        <dbReference type="ARBA" id="ARBA00022737"/>
    </source>
</evidence>
<evidence type="ECO:0000256" key="5">
    <source>
        <dbReference type="ARBA" id="ARBA00022782"/>
    </source>
</evidence>
<reference evidence="13" key="2">
    <citation type="journal article" date="2021" name="Genome Biol. Evol.">
        <title>Developing a high-quality reference genome for a parasitic bivalve with doubly uniparental inheritance (Bivalvia: Unionida).</title>
        <authorList>
            <person name="Smith C.H."/>
        </authorList>
    </citation>
    <scope>NUCLEOTIDE SEQUENCE</scope>
    <source>
        <strain evidence="13">CHS0354</strain>
        <tissue evidence="13">Mantle</tissue>
    </source>
</reference>
<feature type="disulfide bond" evidence="8">
    <location>
        <begin position="221"/>
        <end position="230"/>
    </location>
</feature>
<feature type="disulfide bond" evidence="8">
    <location>
        <begin position="170"/>
        <end position="179"/>
    </location>
</feature>
<feature type="domain" description="EGF-like" evidence="11">
    <location>
        <begin position="193"/>
        <end position="231"/>
    </location>
</feature>
<keyword evidence="10" id="KW-0472">Membrane</keyword>
<dbReference type="SMART" id="SM00179">
    <property type="entry name" value="EGF_CA"/>
    <property type="match status" value="4"/>
</dbReference>
<dbReference type="Gene3D" id="2.10.25.140">
    <property type="match status" value="2"/>
</dbReference>
<dbReference type="SMART" id="SM00181">
    <property type="entry name" value="EGF"/>
    <property type="match status" value="6"/>
</dbReference>
<dbReference type="GO" id="GO:0016020">
    <property type="term" value="C:membrane"/>
    <property type="evidence" value="ECO:0007669"/>
    <property type="project" value="UniProtKB-SubCell"/>
</dbReference>
<protein>
    <recommendedName>
        <fullName evidence="10">Delta-like protein</fullName>
    </recommendedName>
</protein>
<evidence type="ECO:0000256" key="7">
    <source>
        <dbReference type="ARBA" id="ARBA00023180"/>
    </source>
</evidence>
<dbReference type="PROSITE" id="PS00022">
    <property type="entry name" value="EGF_1"/>
    <property type="match status" value="4"/>
</dbReference>
<comment type="caution">
    <text evidence="8">Lacks conserved residue(s) required for the propagation of feature annotation.</text>
</comment>
<dbReference type="SMART" id="SM00051">
    <property type="entry name" value="DSL"/>
    <property type="match status" value="2"/>
</dbReference>
<keyword evidence="7" id="KW-0325">Glycoprotein</keyword>
<evidence type="ECO:0000259" key="11">
    <source>
        <dbReference type="PROSITE" id="PS50026"/>
    </source>
</evidence>
<dbReference type="PANTHER" id="PTHR24049">
    <property type="entry name" value="CRUMBS FAMILY MEMBER"/>
    <property type="match status" value="1"/>
</dbReference>
<evidence type="ECO:0000256" key="8">
    <source>
        <dbReference type="PROSITE-ProRule" id="PRU00076"/>
    </source>
</evidence>
<dbReference type="InterPro" id="IPR000152">
    <property type="entry name" value="EGF-type_Asp/Asn_hydroxyl_site"/>
</dbReference>
<keyword evidence="2 8" id="KW-0245">EGF-like domain</keyword>
<gene>
    <name evidence="13" type="ORF">CHS0354_028250</name>
</gene>
<dbReference type="Pfam" id="PF01414">
    <property type="entry name" value="DSL"/>
    <property type="match status" value="2"/>
</dbReference>
<keyword evidence="1 10" id="KW-0217">Developmental protein</keyword>
<dbReference type="FunFam" id="2.10.25.10:FF:000143">
    <property type="entry name" value="Protein crumbs 1"/>
    <property type="match status" value="1"/>
</dbReference>
<keyword evidence="10" id="KW-0812">Transmembrane</keyword>
<evidence type="ECO:0000256" key="2">
    <source>
        <dbReference type="ARBA" id="ARBA00022536"/>
    </source>
</evidence>
<reference evidence="13" key="3">
    <citation type="submission" date="2023-05" db="EMBL/GenBank/DDBJ databases">
        <authorList>
            <person name="Smith C.H."/>
        </authorList>
    </citation>
    <scope>NUCLEOTIDE SEQUENCE</scope>
    <source>
        <strain evidence="13">CHS0354</strain>
        <tissue evidence="13">Mantle</tissue>
    </source>
</reference>
<keyword evidence="4 10" id="KW-0677">Repeat</keyword>
<sequence>MKLFQVKNRNTVSNAVSLYLNSTLTVEVGLISEDCEEVSRHQDTTVPRRPRDIVCPPNKYGEDCSVYCEPQDNCIIGHYYCDKLSGAKICLIGWEGTECNTKVITDERDTNITCGDVNECRKGVCTNGTCCCNKGYSGVLCHSEILECESKPCLNGGTCKDGIGEFKCNCLPEYTGLQCETPIPSAVSPTTLGLDKCQSNHCKNNATCMWDEDLHQTFCVCPSGIIGDRCQNVQYLLTTTPYPTNCPTNYYGKSCNTHCLPADSCDDGHYVCEPSEGVKICRTGWKGKKCNIRVLPMDMDTECPDLGCKNDGVCFNRTCCCRSGFYGKNCENFDIGCSSHPCQNGGICIDDNSSYSCSCLKGYTGKSCEKDIRTTSTTFQPSLTNTVASSITHPYSTLSSVNNDPCLSTLCLNGGTCYLNATVATCKCLYEYTGSTCEIIFPISLGISSTGQTTVITNSAYGYTTTSNTETIPNKPTENHPLGLSSSTATLLTAPVQNSKSSTISYVSKNGDLFSSTYLSTTSALFNVPGLTTEEKTYEHVITTTPSFGIKYVTSVPSMDASFGIDSSLSVFHYVSPSYSSLTGYQTSISLNSESTSLEFSVSTVKSFLSTAIEHYSSTSSYQTYRGFTTVLTSSTLNDINAVSLTKVLESSSRINVSSSFSPKSESPLSLIKQSTPTTLTIINRNTSSVSNLMTASSTIMELQPSSSSTEEKTIDMLLYNMTFTSITSSKYLTQPHLPNSVALTNTFPPSPSAGSTSFSIIGGLNMPITELNTITTPPRQLVTATTPKGEDITKGKQPEKSVFYLRGRIYKTASALKYLKEVVQQAIGSKENF</sequence>
<feature type="domain" description="EGF-like" evidence="11">
    <location>
        <begin position="333"/>
        <end position="369"/>
    </location>
</feature>
<dbReference type="GO" id="GO:0005509">
    <property type="term" value="F:calcium ion binding"/>
    <property type="evidence" value="ECO:0007669"/>
    <property type="project" value="InterPro"/>
</dbReference>
<dbReference type="PROSITE" id="PS50026">
    <property type="entry name" value="EGF_3"/>
    <property type="match status" value="4"/>
</dbReference>
<dbReference type="PROSITE" id="PS51051">
    <property type="entry name" value="DSL"/>
    <property type="match status" value="1"/>
</dbReference>
<evidence type="ECO:0000256" key="3">
    <source>
        <dbReference type="ARBA" id="ARBA00022729"/>
    </source>
</evidence>
<dbReference type="PRINTS" id="PR00010">
    <property type="entry name" value="EGFBLOOD"/>
</dbReference>
<dbReference type="PROSITE" id="PS01186">
    <property type="entry name" value="EGF_2"/>
    <property type="match status" value="1"/>
</dbReference>